<reference evidence="1" key="1">
    <citation type="submission" date="2023-07" db="EMBL/GenBank/DDBJ databases">
        <authorList>
            <person name="Stuckert A."/>
        </authorList>
    </citation>
    <scope>NUCLEOTIDE SEQUENCE</scope>
</reference>
<name>A0ABN9LZB6_9NEOB</name>
<gene>
    <name evidence="1" type="ORF">RIMI_LOCUS13897958</name>
</gene>
<sequence length="195" mass="22502">MSLQALRGPRHSGSTNHVCDTDSEHIARFFPKIILVWSEIITWVTWHGARDALDVEMACRTTIICRVSHFVRSKLGVVIRHRQLEGDNCLMVQDGLDIFRSGLQDGDEQPLFLLSYYTAFYGRTKSQHAAFVTVLRKKYANESLWKREKYGFHMDKQCDLREIRSAVREKSRFHTTNVSSVYLQNLAVLALKIKG</sequence>
<protein>
    <submittedName>
        <fullName evidence="1">Uncharacterized protein</fullName>
    </submittedName>
</protein>
<evidence type="ECO:0000313" key="1">
    <source>
        <dbReference type="EMBL" id="CAJ0952488.1"/>
    </source>
</evidence>
<organism evidence="1 2">
    <name type="scientific">Ranitomeya imitator</name>
    <name type="common">mimic poison frog</name>
    <dbReference type="NCBI Taxonomy" id="111125"/>
    <lineage>
        <taxon>Eukaryota</taxon>
        <taxon>Metazoa</taxon>
        <taxon>Chordata</taxon>
        <taxon>Craniata</taxon>
        <taxon>Vertebrata</taxon>
        <taxon>Euteleostomi</taxon>
        <taxon>Amphibia</taxon>
        <taxon>Batrachia</taxon>
        <taxon>Anura</taxon>
        <taxon>Neobatrachia</taxon>
        <taxon>Hyloidea</taxon>
        <taxon>Dendrobatidae</taxon>
        <taxon>Dendrobatinae</taxon>
        <taxon>Ranitomeya</taxon>
    </lineage>
</organism>
<dbReference type="Proteomes" id="UP001176940">
    <property type="component" value="Unassembled WGS sequence"/>
</dbReference>
<accession>A0ABN9LZB6</accession>
<evidence type="ECO:0000313" key="2">
    <source>
        <dbReference type="Proteomes" id="UP001176940"/>
    </source>
</evidence>
<dbReference type="EMBL" id="CAUEEQ010035038">
    <property type="protein sequence ID" value="CAJ0952488.1"/>
    <property type="molecule type" value="Genomic_DNA"/>
</dbReference>
<keyword evidence="2" id="KW-1185">Reference proteome</keyword>
<proteinExistence type="predicted"/>
<comment type="caution">
    <text evidence="1">The sequence shown here is derived from an EMBL/GenBank/DDBJ whole genome shotgun (WGS) entry which is preliminary data.</text>
</comment>